<reference evidence="6 7" key="1">
    <citation type="submission" date="2018-09" db="EMBL/GenBank/DDBJ databases">
        <title>A high-quality reference genome of wild soybean provides a powerful tool to mine soybean genomes.</title>
        <authorList>
            <person name="Xie M."/>
            <person name="Chung C.Y.L."/>
            <person name="Li M.-W."/>
            <person name="Wong F.-L."/>
            <person name="Chan T.-F."/>
            <person name="Lam H.-M."/>
        </authorList>
    </citation>
    <scope>NUCLEOTIDE SEQUENCE [LARGE SCALE GENOMIC DNA]</scope>
    <source>
        <strain evidence="7">cv. W05</strain>
        <tissue evidence="6">Hypocotyl of etiolated seedlings</tissue>
    </source>
</reference>
<dbReference type="SUPFAM" id="SSF54211">
    <property type="entry name" value="Ribosomal protein S5 domain 2-like"/>
    <property type="match status" value="1"/>
</dbReference>
<evidence type="ECO:0000313" key="6">
    <source>
        <dbReference type="EMBL" id="RZC25502.1"/>
    </source>
</evidence>
<evidence type="ECO:0000256" key="4">
    <source>
        <dbReference type="ARBA" id="ARBA00023186"/>
    </source>
</evidence>
<comment type="similarity">
    <text evidence="1">Belongs to the cyclin family. Cyclin U/P subfamily.</text>
</comment>
<evidence type="ECO:0000256" key="3">
    <source>
        <dbReference type="ARBA" id="ARBA00022618"/>
    </source>
</evidence>
<dbReference type="InterPro" id="IPR001404">
    <property type="entry name" value="Hsp90_fam"/>
</dbReference>
<gene>
    <name evidence="6" type="ORF">D0Y65_004271</name>
</gene>
<dbReference type="Pfam" id="PF08613">
    <property type="entry name" value="Cyclin"/>
    <property type="match status" value="1"/>
</dbReference>
<dbReference type="Proteomes" id="UP000289340">
    <property type="component" value="Chromosome 2"/>
</dbReference>
<dbReference type="InterPro" id="IPR020568">
    <property type="entry name" value="Ribosomal_Su5_D2-typ_SF"/>
</dbReference>
<evidence type="ECO:0000256" key="5">
    <source>
        <dbReference type="ARBA" id="ARBA00023306"/>
    </source>
</evidence>
<dbReference type="InterPro" id="IPR036915">
    <property type="entry name" value="Cyclin-like_sf"/>
</dbReference>
<keyword evidence="4" id="KW-0143">Chaperone</keyword>
<dbReference type="SUPFAM" id="SSF47954">
    <property type="entry name" value="Cyclin-like"/>
    <property type="match status" value="1"/>
</dbReference>
<dbReference type="PANTHER" id="PTHR15615">
    <property type="match status" value="1"/>
</dbReference>
<accession>A0A445LQZ4</accession>
<dbReference type="Gene3D" id="3.40.50.11260">
    <property type="match status" value="1"/>
</dbReference>
<name>A0A445LQZ4_GLYSO</name>
<protein>
    <submittedName>
        <fullName evidence="6">Cyclin-U4-1</fullName>
    </submittedName>
</protein>
<dbReference type="GO" id="GO:0005524">
    <property type="term" value="F:ATP binding"/>
    <property type="evidence" value="ECO:0007669"/>
    <property type="project" value="InterPro"/>
</dbReference>
<dbReference type="GO" id="GO:0051301">
    <property type="term" value="P:cell division"/>
    <property type="evidence" value="ECO:0007669"/>
    <property type="project" value="UniProtKB-KW"/>
</dbReference>
<keyword evidence="7" id="KW-1185">Reference proteome</keyword>
<evidence type="ECO:0000313" key="7">
    <source>
        <dbReference type="Proteomes" id="UP000289340"/>
    </source>
</evidence>
<keyword evidence="3" id="KW-0132">Cell division</keyword>
<comment type="similarity">
    <text evidence="2">Belongs to the heat shock protein 90 family.</text>
</comment>
<dbReference type="EMBL" id="QZWG01000002">
    <property type="protein sequence ID" value="RZC25502.1"/>
    <property type="molecule type" value="Genomic_DNA"/>
</dbReference>
<comment type="caution">
    <text evidence="6">The sequence shown here is derived from an EMBL/GenBank/DDBJ whole genome shotgun (WGS) entry which is preliminary data.</text>
</comment>
<dbReference type="InterPro" id="IPR013922">
    <property type="entry name" value="Cyclin_PHO80-like"/>
</dbReference>
<dbReference type="PANTHER" id="PTHR15615:SF91">
    <property type="entry name" value="CYCLIN-P4-1"/>
    <property type="match status" value="1"/>
</dbReference>
<dbReference type="Gene3D" id="1.10.472.10">
    <property type="entry name" value="Cyclin-like"/>
    <property type="match status" value="1"/>
</dbReference>
<dbReference type="GO" id="GO:0051082">
    <property type="term" value="F:unfolded protein binding"/>
    <property type="evidence" value="ECO:0007669"/>
    <property type="project" value="InterPro"/>
</dbReference>
<evidence type="ECO:0000256" key="1">
    <source>
        <dbReference type="ARBA" id="ARBA00007215"/>
    </source>
</evidence>
<keyword evidence="5" id="KW-0131">Cell cycle</keyword>
<evidence type="ECO:0000256" key="2">
    <source>
        <dbReference type="ARBA" id="ARBA00008239"/>
    </source>
</evidence>
<organism evidence="6 7">
    <name type="scientific">Glycine soja</name>
    <name type="common">Wild soybean</name>
    <dbReference type="NCBI Taxonomy" id="3848"/>
    <lineage>
        <taxon>Eukaryota</taxon>
        <taxon>Viridiplantae</taxon>
        <taxon>Streptophyta</taxon>
        <taxon>Embryophyta</taxon>
        <taxon>Tracheophyta</taxon>
        <taxon>Spermatophyta</taxon>
        <taxon>Magnoliopsida</taxon>
        <taxon>eudicotyledons</taxon>
        <taxon>Gunneridae</taxon>
        <taxon>Pentapetalae</taxon>
        <taxon>rosids</taxon>
        <taxon>fabids</taxon>
        <taxon>Fabales</taxon>
        <taxon>Fabaceae</taxon>
        <taxon>Papilionoideae</taxon>
        <taxon>50 kb inversion clade</taxon>
        <taxon>NPAAA clade</taxon>
        <taxon>indigoferoid/millettioid clade</taxon>
        <taxon>Phaseoleae</taxon>
        <taxon>Glycine</taxon>
        <taxon>Glycine subgen. Soja</taxon>
    </lineage>
</organism>
<dbReference type="GO" id="GO:0019901">
    <property type="term" value="F:protein kinase binding"/>
    <property type="evidence" value="ECO:0007669"/>
    <property type="project" value="InterPro"/>
</dbReference>
<dbReference type="Pfam" id="PF00183">
    <property type="entry name" value="HSP90"/>
    <property type="match status" value="1"/>
</dbReference>
<dbReference type="AlphaFoldDB" id="A0A445LQZ4"/>
<proteinExistence type="inferred from homology"/>
<dbReference type="GO" id="GO:0016887">
    <property type="term" value="F:ATP hydrolysis activity"/>
    <property type="evidence" value="ECO:0007669"/>
    <property type="project" value="InterPro"/>
</dbReference>
<dbReference type="GO" id="GO:0140662">
    <property type="term" value="F:ATP-dependent protein folding chaperone"/>
    <property type="evidence" value="ECO:0007669"/>
    <property type="project" value="InterPro"/>
</dbReference>
<sequence length="357" mass="41025">MIAFLSSLLERVAESNDHNQQHQKISVFHGLTRPNISIQSYLERIFKYANCSPSCFVVAYVYLDRFTQRQPSLPINTFNVHRLLITSVMVAAKFVDDIFHIHQHNLSTRMSFFFLGNMQVPEALRRKPQSYYDSSKSGDEMTSLKDYVTRMKEGHNDIYYITGESNPSLKSLGRRGTRQIHYQGKDQTQVLHSSYQTMHLPGKVLTQDLQFSPQSGVQKLTRSSQCKSSALCHMQINPVKFGRVEAQNYMGEKKQLPYVKESKWRVNAHERRQRRCQGNTAARQGSVTYGGGDSLQGRVNAQKRLATTEYELRFRAHPMHVTIKCLNNDGPLEKLPLKLTNQFTRLPLCARLVHVTV</sequence>